<sequence length="837" mass="92334">MSLKTAFTHHRRSRSNISPGDLPAIETRQSSCDTTTSTSPTSSRRNSDGSPRVPVSLVNTSTPSPPPDINIFAPSPSAIANTPHPMPTETTTAVEEKYPSSRSASPIPNVSDPQPTLSSTSAVSRLFAKKSRSRGSSLSNHFHNSDSVAAPTSVSDIHLPMNHSNTSATRLRPSSPSPPPPAPSSVNDRTITPGTIASICGVELANAKRNQDFHALFRSVPEEDPLIEDFGCALQKEILLQGRIYISENHICFNANIFGWVTNLVIAFTDIVEIEKRTTALFIPNAIQISTLQAKHFLTSFLSRDQAYDLIVDVWQQTKAPDHDKHENGKDHSQSASDIDDETDTSSDDYSYSSSEEEQEDQEHHDDTTHAGQQQDRQSSLPSLPLRATGLAKKSDADALRRRAISEAGPQPPNLSSLVSSESGVSDTKGGSRSSTPPVPPLPSSFGSSSTSSHQLHEKTECACLKSGDHYPKVVLDQTFPCTIEALYNLLYRDNFMKKFLKEQKNTDLTIGDWQKDGNNMETTRELSYIKPLNGSIGPKSTKCLLTEEIMHADLCDYVTQITTTRTPDVPSGGSFSVKTKTCLMWAGQGQVRMLVTVLVDFTKSSWLKGTIESASISGQEGYYKELDAAIRKQLSKSSSGDMSDRKKRKQRKGKRRHRAHADDEAANASKTAQKDQGLAAQAISLVSDGIGWTITNATMPSASQATVFCMLMLVIINLFIANKMAQVDRQLEILKHHPPSHRYASQQQHYGSAENELWSWLSNMDPDHRQEARAALQDERDAMWTARLHESRAAKAKLDEHMDDLEQMIQRAGNNMEQVTKMVNQQRQRIMNNWTA</sequence>
<evidence type="ECO:0000256" key="6">
    <source>
        <dbReference type="SAM" id="Coils"/>
    </source>
</evidence>
<comment type="subcellular location">
    <subcellularLocation>
        <location evidence="1">Membrane</location>
        <topology evidence="1">Single-pass membrane protein</topology>
    </subcellularLocation>
</comment>
<organism evidence="10">
    <name type="scientific">Lichtheimia ramosa</name>
    <dbReference type="NCBI Taxonomy" id="688394"/>
    <lineage>
        <taxon>Eukaryota</taxon>
        <taxon>Fungi</taxon>
        <taxon>Fungi incertae sedis</taxon>
        <taxon>Mucoromycota</taxon>
        <taxon>Mucoromycotina</taxon>
        <taxon>Mucoromycetes</taxon>
        <taxon>Mucorales</taxon>
        <taxon>Lichtheimiaceae</taxon>
        <taxon>Lichtheimia</taxon>
    </lineage>
</organism>
<dbReference type="Gene3D" id="2.30.29.30">
    <property type="entry name" value="Pleckstrin-homology domain (PH domain)/Phosphotyrosine-binding domain (PTB)"/>
    <property type="match status" value="1"/>
</dbReference>
<feature type="compositionally biased region" description="Basic and acidic residues" evidence="7">
    <location>
        <begin position="321"/>
        <end position="333"/>
    </location>
</feature>
<feature type="coiled-coil region" evidence="6">
    <location>
        <begin position="789"/>
        <end position="830"/>
    </location>
</feature>
<dbReference type="InterPro" id="IPR004182">
    <property type="entry name" value="GRAM"/>
</dbReference>
<evidence type="ECO:0000256" key="5">
    <source>
        <dbReference type="ARBA" id="ARBA00023136"/>
    </source>
</evidence>
<dbReference type="GO" id="GO:0120015">
    <property type="term" value="F:sterol transfer activity"/>
    <property type="evidence" value="ECO:0007669"/>
    <property type="project" value="TreeGrafter"/>
</dbReference>
<evidence type="ECO:0000256" key="1">
    <source>
        <dbReference type="ARBA" id="ARBA00004167"/>
    </source>
</evidence>
<keyword evidence="5 8" id="KW-0472">Membrane</keyword>
<feature type="compositionally biased region" description="Basic and acidic residues" evidence="7">
    <location>
        <begin position="393"/>
        <end position="405"/>
    </location>
</feature>
<gene>
    <name evidence="10" type="ORF">LRAMOSA08632</name>
</gene>
<dbReference type="InterPro" id="IPR031968">
    <property type="entry name" value="VASt"/>
</dbReference>
<dbReference type="EMBL" id="LK023318">
    <property type="protein sequence ID" value="CDS06104.1"/>
    <property type="molecule type" value="Genomic_DNA"/>
</dbReference>
<dbReference type="GO" id="GO:0032541">
    <property type="term" value="C:cortical endoplasmic reticulum"/>
    <property type="evidence" value="ECO:0007669"/>
    <property type="project" value="TreeGrafter"/>
</dbReference>
<accession>A0A077WG21</accession>
<evidence type="ECO:0000259" key="9">
    <source>
        <dbReference type="PROSITE" id="PS51778"/>
    </source>
</evidence>
<dbReference type="PROSITE" id="PS51778">
    <property type="entry name" value="VAST"/>
    <property type="match status" value="1"/>
</dbReference>
<feature type="compositionally biased region" description="Polar residues" evidence="7">
    <location>
        <begin position="100"/>
        <end position="121"/>
    </location>
</feature>
<keyword evidence="6" id="KW-0175">Coiled coil</keyword>
<dbReference type="AlphaFoldDB" id="A0A077WG21"/>
<dbReference type="GO" id="GO:0005789">
    <property type="term" value="C:endoplasmic reticulum membrane"/>
    <property type="evidence" value="ECO:0007669"/>
    <property type="project" value="TreeGrafter"/>
</dbReference>
<feature type="transmembrane region" description="Helical" evidence="8">
    <location>
        <begin position="703"/>
        <end position="722"/>
    </location>
</feature>
<dbReference type="Pfam" id="PF02893">
    <property type="entry name" value="GRAM"/>
    <property type="match status" value="1"/>
</dbReference>
<dbReference type="GO" id="GO:0032366">
    <property type="term" value="P:intracellular sterol transport"/>
    <property type="evidence" value="ECO:0007669"/>
    <property type="project" value="TreeGrafter"/>
</dbReference>
<evidence type="ECO:0000313" key="10">
    <source>
        <dbReference type="EMBL" id="CDS06104.1"/>
    </source>
</evidence>
<dbReference type="OrthoDB" id="2162691at2759"/>
<dbReference type="PANTHER" id="PTHR23319:SF4">
    <property type="entry name" value="GRAM DOMAIN CONTAINING 1B, ISOFORM E"/>
    <property type="match status" value="1"/>
</dbReference>
<proteinExistence type="inferred from homology"/>
<dbReference type="InterPro" id="IPR011993">
    <property type="entry name" value="PH-like_dom_sf"/>
</dbReference>
<dbReference type="GO" id="GO:0005739">
    <property type="term" value="C:mitochondrion"/>
    <property type="evidence" value="ECO:0007669"/>
    <property type="project" value="TreeGrafter"/>
</dbReference>
<dbReference type="GO" id="GO:0140268">
    <property type="term" value="C:endoplasmic reticulum-plasma membrane contact site"/>
    <property type="evidence" value="ECO:0007669"/>
    <property type="project" value="TreeGrafter"/>
</dbReference>
<name>A0A077WG21_9FUNG</name>
<feature type="region of interest" description="Disordered" evidence="7">
    <location>
        <begin position="156"/>
        <end position="190"/>
    </location>
</feature>
<feature type="compositionally biased region" description="Low complexity" evidence="7">
    <location>
        <begin position="27"/>
        <end position="44"/>
    </location>
</feature>
<keyword evidence="3 8" id="KW-0812">Transmembrane</keyword>
<evidence type="ECO:0000256" key="8">
    <source>
        <dbReference type="SAM" id="Phobius"/>
    </source>
</evidence>
<feature type="compositionally biased region" description="Basic residues" evidence="7">
    <location>
        <begin position="646"/>
        <end position="660"/>
    </location>
</feature>
<feature type="compositionally biased region" description="Acidic residues" evidence="7">
    <location>
        <begin position="338"/>
        <end position="347"/>
    </location>
</feature>
<comment type="similarity">
    <text evidence="2">Belongs to the YSP2 family.</text>
</comment>
<feature type="region of interest" description="Disordered" evidence="7">
    <location>
        <begin position="1"/>
        <end position="121"/>
    </location>
</feature>
<protein>
    <recommendedName>
        <fullName evidence="9">VASt domain-containing protein</fullName>
    </recommendedName>
</protein>
<dbReference type="Pfam" id="PF16016">
    <property type="entry name" value="VASt"/>
    <property type="match status" value="1"/>
</dbReference>
<feature type="region of interest" description="Disordered" evidence="7">
    <location>
        <begin position="321"/>
        <end position="453"/>
    </location>
</feature>
<evidence type="ECO:0000256" key="4">
    <source>
        <dbReference type="ARBA" id="ARBA00022989"/>
    </source>
</evidence>
<dbReference type="InterPro" id="IPR051482">
    <property type="entry name" value="Cholesterol_transport"/>
</dbReference>
<feature type="compositionally biased region" description="Polar residues" evidence="7">
    <location>
        <begin position="370"/>
        <end position="382"/>
    </location>
</feature>
<feature type="compositionally biased region" description="Low complexity" evidence="7">
    <location>
        <begin position="444"/>
        <end position="453"/>
    </location>
</feature>
<dbReference type="PANTHER" id="PTHR23319">
    <property type="entry name" value="GRAM DOMAIN CONTAINING 1B, ISOFORM E"/>
    <property type="match status" value="1"/>
</dbReference>
<feature type="domain" description="VASt" evidence="9">
    <location>
        <begin position="471"/>
        <end position="639"/>
    </location>
</feature>
<evidence type="ECO:0000256" key="2">
    <source>
        <dbReference type="ARBA" id="ARBA00006582"/>
    </source>
</evidence>
<feature type="region of interest" description="Disordered" evidence="7">
    <location>
        <begin position="635"/>
        <end position="674"/>
    </location>
</feature>
<dbReference type="CDD" id="cd13220">
    <property type="entry name" value="PH-GRAM_GRAMDC"/>
    <property type="match status" value="1"/>
</dbReference>
<evidence type="ECO:0000256" key="3">
    <source>
        <dbReference type="ARBA" id="ARBA00022692"/>
    </source>
</evidence>
<dbReference type="GO" id="GO:0032934">
    <property type="term" value="F:sterol binding"/>
    <property type="evidence" value="ECO:0007669"/>
    <property type="project" value="TreeGrafter"/>
</dbReference>
<dbReference type="SMART" id="SM00568">
    <property type="entry name" value="GRAM"/>
    <property type="match status" value="1"/>
</dbReference>
<keyword evidence="4 8" id="KW-1133">Transmembrane helix</keyword>
<evidence type="ECO:0000256" key="7">
    <source>
        <dbReference type="SAM" id="MobiDB-lite"/>
    </source>
</evidence>
<feature type="compositionally biased region" description="Low complexity" evidence="7">
    <location>
        <begin position="415"/>
        <end position="436"/>
    </location>
</feature>
<reference evidence="10" key="1">
    <citation type="journal article" date="2014" name="Genome Announc.">
        <title>De novo whole-genome sequence and genome annotation of Lichtheimia ramosa.</title>
        <authorList>
            <person name="Linde J."/>
            <person name="Schwartze V."/>
            <person name="Binder U."/>
            <person name="Lass-Florl C."/>
            <person name="Voigt K."/>
            <person name="Horn F."/>
        </authorList>
    </citation>
    <scope>NUCLEOTIDE SEQUENCE</scope>
    <source>
        <strain evidence="10">JMRC FSU:6197</strain>
    </source>
</reference>
<dbReference type="GO" id="GO:0005886">
    <property type="term" value="C:plasma membrane"/>
    <property type="evidence" value="ECO:0007669"/>
    <property type="project" value="TreeGrafter"/>
</dbReference>